<feature type="transmembrane region" description="Helical" evidence="8">
    <location>
        <begin position="442"/>
        <end position="462"/>
    </location>
</feature>
<protein>
    <submittedName>
        <fullName evidence="9">Nucleobase transmembrane transporter</fullName>
    </submittedName>
</protein>
<accession>A0AAF0AW32</accession>
<feature type="transmembrane region" description="Helical" evidence="8">
    <location>
        <begin position="180"/>
        <end position="197"/>
    </location>
</feature>
<keyword evidence="10" id="KW-1185">Reference proteome</keyword>
<feature type="transmembrane region" description="Helical" evidence="8">
    <location>
        <begin position="474"/>
        <end position="493"/>
    </location>
</feature>
<comment type="subcellular location">
    <subcellularLocation>
        <location evidence="1">Membrane</location>
        <topology evidence="1">Multi-pass membrane protein</topology>
    </subcellularLocation>
</comment>
<dbReference type="PANTHER" id="PTHR42810">
    <property type="entry name" value="PURINE PERMEASE C1399.01C-RELATED"/>
    <property type="match status" value="1"/>
</dbReference>
<gene>
    <name evidence="9" type="ORF">SOMG_03103</name>
</gene>
<feature type="transmembrane region" description="Helical" evidence="8">
    <location>
        <begin position="415"/>
        <end position="436"/>
    </location>
</feature>
<evidence type="ECO:0000256" key="4">
    <source>
        <dbReference type="ARBA" id="ARBA00022692"/>
    </source>
</evidence>
<proteinExistence type="inferred from homology"/>
<dbReference type="KEGG" id="som:SOMG_03103"/>
<name>A0AAF0AW32_9SCHI</name>
<dbReference type="PANTHER" id="PTHR42810:SF2">
    <property type="entry name" value="PURINE PERMEASE C1399.01C-RELATED"/>
    <property type="match status" value="1"/>
</dbReference>
<evidence type="ECO:0000256" key="7">
    <source>
        <dbReference type="SAM" id="MobiDB-lite"/>
    </source>
</evidence>
<sequence>MSNSFAYDDAFPPPPTFQQKCSNAVRSVFTKDFWIGDYDYSFLLPAIPFTNSKPKSPPFFSLNAKTPVLLAFILGFQHALAMIGGVTSPPRIIAASANLTVEQTNYLVSAGLISTALLTLINIARIKIPKTNYYIGTGMLSVLGISFTSVSVAPKTFSQMYQNGYCPTASDGTKLPCPDAYGAFIATCCVCSLLEIAMSFIPPRFLKRLFPPIVTGPVVLLIGASLIMTGLEDWAGGSGCTSRQTMCPSNTAPHPLYWGSAQFIGLGFSVFATIVVVERFGPPLMKTTSVAFGLIIGMIISGATHYWDRSIIDAAPVITFNWVHTFRLKIYGPAVLPILAMYIVNMMEAIGDITATSDVSMLEVDGPEFDSRIQGGVLCDGTSSLIASLMTITPLTTFAQNNGVISLTKCANRRAGFFCAFILLCMGIFGKFAAVFVAIPNAVMGGMTTFLFSSVTTSGIAIIGQIPFNRRNRFILTASLTLGMGAILVPNWFSYFFTYSGSNKGLVGFLDAITLVMENGFAIGAFISIFLNLILPEEFDPDMHNDSPGMSSGANGIVELTAVDPTDSTTTDTKHESEKKISENNGIAEVPV</sequence>
<dbReference type="EMBL" id="CP115612">
    <property type="protein sequence ID" value="WBW73068.1"/>
    <property type="molecule type" value="Genomic_DNA"/>
</dbReference>
<dbReference type="GO" id="GO:0042907">
    <property type="term" value="F:xanthine transmembrane transporter activity"/>
    <property type="evidence" value="ECO:0007669"/>
    <property type="project" value="TreeGrafter"/>
</dbReference>
<evidence type="ECO:0000256" key="1">
    <source>
        <dbReference type="ARBA" id="ARBA00004141"/>
    </source>
</evidence>
<feature type="transmembrane region" description="Helical" evidence="8">
    <location>
        <begin position="106"/>
        <end position="126"/>
    </location>
</feature>
<dbReference type="RefSeq" id="XP_056037311.1">
    <property type="nucleotide sequence ID" value="XM_056181894.1"/>
</dbReference>
<evidence type="ECO:0000256" key="5">
    <source>
        <dbReference type="ARBA" id="ARBA00022989"/>
    </source>
</evidence>
<dbReference type="InterPro" id="IPR006043">
    <property type="entry name" value="NCS2"/>
</dbReference>
<evidence type="ECO:0000313" key="9">
    <source>
        <dbReference type="EMBL" id="WBW73068.1"/>
    </source>
</evidence>
<dbReference type="PROSITE" id="PS01116">
    <property type="entry name" value="XANTH_URACIL_PERMASE"/>
    <property type="match status" value="1"/>
</dbReference>
<keyword evidence="4 8" id="KW-0812">Transmembrane</keyword>
<evidence type="ECO:0000256" key="8">
    <source>
        <dbReference type="SAM" id="Phobius"/>
    </source>
</evidence>
<keyword evidence="5 8" id="KW-1133">Transmembrane helix</keyword>
<keyword evidence="6 8" id="KW-0472">Membrane</keyword>
<dbReference type="Proteomes" id="UP001212411">
    <property type="component" value="Chromosome 2"/>
</dbReference>
<dbReference type="NCBIfam" id="TIGR00801">
    <property type="entry name" value="ncs2"/>
    <property type="match status" value="1"/>
</dbReference>
<organism evidence="9 10">
    <name type="scientific">Schizosaccharomyces osmophilus</name>
    <dbReference type="NCBI Taxonomy" id="2545709"/>
    <lineage>
        <taxon>Eukaryota</taxon>
        <taxon>Fungi</taxon>
        <taxon>Dikarya</taxon>
        <taxon>Ascomycota</taxon>
        <taxon>Taphrinomycotina</taxon>
        <taxon>Schizosaccharomycetes</taxon>
        <taxon>Schizosaccharomycetales</taxon>
        <taxon>Schizosaccharomycetaceae</taxon>
        <taxon>Schizosaccharomyces</taxon>
    </lineage>
</organism>
<feature type="transmembrane region" description="Helical" evidence="8">
    <location>
        <begin position="289"/>
        <end position="306"/>
    </location>
</feature>
<feature type="transmembrane region" description="Helical" evidence="8">
    <location>
        <begin position="68"/>
        <end position="86"/>
    </location>
</feature>
<dbReference type="Pfam" id="PF00860">
    <property type="entry name" value="Xan_ur_permease"/>
    <property type="match status" value="1"/>
</dbReference>
<feature type="region of interest" description="Disordered" evidence="7">
    <location>
        <begin position="565"/>
        <end position="592"/>
    </location>
</feature>
<comment type="similarity">
    <text evidence="2">Belongs to the nucleobase:cation symporter-2 (NCS2) (TC 2.A.40) family.</text>
</comment>
<evidence type="ECO:0000256" key="3">
    <source>
        <dbReference type="ARBA" id="ARBA00022448"/>
    </source>
</evidence>
<keyword evidence="3" id="KW-0813">Transport</keyword>
<feature type="transmembrane region" description="Helical" evidence="8">
    <location>
        <begin position="513"/>
        <end position="535"/>
    </location>
</feature>
<dbReference type="InterPro" id="IPR006042">
    <property type="entry name" value="Xan_ur_permease"/>
</dbReference>
<dbReference type="GO" id="GO:0005886">
    <property type="term" value="C:plasma membrane"/>
    <property type="evidence" value="ECO:0007669"/>
    <property type="project" value="TreeGrafter"/>
</dbReference>
<evidence type="ECO:0000256" key="6">
    <source>
        <dbReference type="ARBA" id="ARBA00023136"/>
    </source>
</evidence>
<feature type="compositionally biased region" description="Basic and acidic residues" evidence="7">
    <location>
        <begin position="572"/>
        <end position="582"/>
    </location>
</feature>
<dbReference type="AlphaFoldDB" id="A0AAF0AW32"/>
<feature type="transmembrane region" description="Helical" evidence="8">
    <location>
        <begin position="209"/>
        <end position="228"/>
    </location>
</feature>
<dbReference type="GeneID" id="80876583"/>
<feature type="transmembrane region" description="Helical" evidence="8">
    <location>
        <begin position="133"/>
        <end position="153"/>
    </location>
</feature>
<feature type="transmembrane region" description="Helical" evidence="8">
    <location>
        <begin position="326"/>
        <end position="344"/>
    </location>
</feature>
<evidence type="ECO:0000256" key="2">
    <source>
        <dbReference type="ARBA" id="ARBA00008821"/>
    </source>
</evidence>
<evidence type="ECO:0000313" key="10">
    <source>
        <dbReference type="Proteomes" id="UP001212411"/>
    </source>
</evidence>
<reference evidence="9 10" key="1">
    <citation type="journal article" date="2023" name="G3 (Bethesda)">
        <title>A high-quality reference genome for the fission yeast Schizosaccharomyces osmophilus.</title>
        <authorList>
            <person name="Jia G.S."/>
            <person name="Zhang W.C."/>
            <person name="Liang Y."/>
            <person name="Liu X.H."/>
            <person name="Rhind N."/>
            <person name="Pidoux A."/>
            <person name="Brysch-Herzberg M."/>
            <person name="Du L.L."/>
        </authorList>
    </citation>
    <scope>NUCLEOTIDE SEQUENCE [LARGE SCALE GENOMIC DNA]</scope>
    <source>
        <strain evidence="9 10">CBS 15793</strain>
    </source>
</reference>
<feature type="transmembrane region" description="Helical" evidence="8">
    <location>
        <begin position="256"/>
        <end position="277"/>
    </location>
</feature>
<dbReference type="GO" id="GO:0000324">
    <property type="term" value="C:fungal-type vacuole"/>
    <property type="evidence" value="ECO:0007669"/>
    <property type="project" value="TreeGrafter"/>
</dbReference>